<evidence type="ECO:0000256" key="1">
    <source>
        <dbReference type="SAM" id="SignalP"/>
    </source>
</evidence>
<name>D2QXI6_PIRSD</name>
<reference evidence="2 3" key="1">
    <citation type="journal article" date="2009" name="Stand. Genomic Sci.">
        <title>Complete genome sequence of Pirellula staleyi type strain (ATCC 27377).</title>
        <authorList>
            <person name="Clum A."/>
            <person name="Tindall B.J."/>
            <person name="Sikorski J."/>
            <person name="Ivanova N."/>
            <person name="Mavrommatis K."/>
            <person name="Lucas S."/>
            <person name="Glavina del Rio T."/>
            <person name="Nolan M."/>
            <person name="Chen F."/>
            <person name="Tice H."/>
            <person name="Pitluck S."/>
            <person name="Cheng J.F."/>
            <person name="Chertkov O."/>
            <person name="Brettin T."/>
            <person name="Han C."/>
            <person name="Detter J.C."/>
            <person name="Kuske C."/>
            <person name="Bruce D."/>
            <person name="Goodwin L."/>
            <person name="Ovchinikova G."/>
            <person name="Pati A."/>
            <person name="Mikhailova N."/>
            <person name="Chen A."/>
            <person name="Palaniappan K."/>
            <person name="Land M."/>
            <person name="Hauser L."/>
            <person name="Chang Y.J."/>
            <person name="Jeffries C.D."/>
            <person name="Chain P."/>
            <person name="Rohde M."/>
            <person name="Goker M."/>
            <person name="Bristow J."/>
            <person name="Eisen J.A."/>
            <person name="Markowitz V."/>
            <person name="Hugenholtz P."/>
            <person name="Kyrpides N.C."/>
            <person name="Klenk H.P."/>
            <person name="Lapidus A."/>
        </authorList>
    </citation>
    <scope>NUCLEOTIDE SEQUENCE [LARGE SCALE GENOMIC DNA]</scope>
    <source>
        <strain evidence="3">ATCC 27377 / DSM 6068 / ICPB 4128</strain>
    </source>
</reference>
<protein>
    <recommendedName>
        <fullName evidence="4">Lipoprotein</fullName>
    </recommendedName>
</protein>
<proteinExistence type="predicted"/>
<dbReference type="EMBL" id="CP001848">
    <property type="protein sequence ID" value="ADB16171.1"/>
    <property type="molecule type" value="Genomic_DNA"/>
</dbReference>
<dbReference type="HOGENOM" id="CLU_1853355_0_0_0"/>
<evidence type="ECO:0000313" key="3">
    <source>
        <dbReference type="Proteomes" id="UP000001887"/>
    </source>
</evidence>
<feature type="signal peptide" evidence="1">
    <location>
        <begin position="1"/>
        <end position="23"/>
    </location>
</feature>
<dbReference type="PROSITE" id="PS51257">
    <property type="entry name" value="PROKAR_LIPOPROTEIN"/>
    <property type="match status" value="1"/>
</dbReference>
<keyword evidence="3" id="KW-1185">Reference proteome</keyword>
<organism evidence="2 3">
    <name type="scientific">Pirellula staleyi (strain ATCC 27377 / DSM 6068 / ICPB 4128)</name>
    <name type="common">Pirella staleyi</name>
    <dbReference type="NCBI Taxonomy" id="530564"/>
    <lineage>
        <taxon>Bacteria</taxon>
        <taxon>Pseudomonadati</taxon>
        <taxon>Planctomycetota</taxon>
        <taxon>Planctomycetia</taxon>
        <taxon>Pirellulales</taxon>
        <taxon>Pirellulaceae</taxon>
        <taxon>Pirellula</taxon>
    </lineage>
</organism>
<dbReference type="AlphaFoldDB" id="D2QXI6"/>
<dbReference type="Proteomes" id="UP000001887">
    <property type="component" value="Chromosome"/>
</dbReference>
<dbReference type="STRING" id="530564.Psta_1496"/>
<dbReference type="KEGG" id="psl:Psta_1496"/>
<accession>D2QXI6</accession>
<keyword evidence="1" id="KW-0732">Signal</keyword>
<evidence type="ECO:0000313" key="2">
    <source>
        <dbReference type="EMBL" id="ADB16171.1"/>
    </source>
</evidence>
<evidence type="ECO:0008006" key="4">
    <source>
        <dbReference type="Google" id="ProtNLM"/>
    </source>
</evidence>
<gene>
    <name evidence="2" type="ordered locus">Psta_1496</name>
</gene>
<dbReference type="OrthoDB" id="287810at2"/>
<sequence>MQRRVLTQGFMWVMVACTFGMLAGCGPAPVKLPPKAAVKGSVKLNGAPLANGEIVFTIPGQPEQRLTVTGGSYTGEATIGMNSVGVFSYIESAPTSGLATDTVQKTNIVAQRFSYQTQLTADVKADTENEFSFDVSTQ</sequence>
<feature type="chain" id="PRO_5003034392" description="Lipoprotein" evidence="1">
    <location>
        <begin position="24"/>
        <end position="138"/>
    </location>
</feature>